<evidence type="ECO:0000313" key="2">
    <source>
        <dbReference type="Proteomes" id="UP001140560"/>
    </source>
</evidence>
<dbReference type="AlphaFoldDB" id="A0A9W9CSI0"/>
<proteinExistence type="predicted"/>
<sequence>DLKLNHENLAVKPPTTANQIQNFDPRAIQADAESTRIILHSKFPQLVQDFLTHKRTHSSKYEKQLYNDPNFTWKDQVSRLITKRPLTFMGHSDFTMLRDGTMLNNGTSEWDRNGTNAQDQNTHLTLAEYLSYDEIMLSSLIGVSGPSHFINDGSRYNRGIPGAAGTFQTRGIIVGLVGARFERKDRMDSIYMLPSESTHQDAQLSGIFKSFFGTRGHPLADDFNKDMYTRRMRITIDMLLLEANDRAKEGNQKAYTYVVGLGLGVWQYHQDQPTLYIDTFTAALRSLSLPHISTLEFAWINVDAKCVQRVIEAARKQGINVIFSKRNPAEKLDSDELLVLSYAWDGNAFPGNEYWVGSLSASGDPAAACMSTIAELHNPLVNPFTHRIKVLEP</sequence>
<dbReference type="InterPro" id="IPR032063">
    <property type="entry name" value="MavL-like"/>
</dbReference>
<comment type="caution">
    <text evidence="1">The sequence shown here is derived from an EMBL/GenBank/DDBJ whole genome shotgun (WGS) entry which is preliminary data.</text>
</comment>
<keyword evidence="2" id="KW-1185">Reference proteome</keyword>
<dbReference type="EMBL" id="JAPEUY010000001">
    <property type="protein sequence ID" value="KAJ4378127.1"/>
    <property type="molecule type" value="Genomic_DNA"/>
</dbReference>
<dbReference type="Proteomes" id="UP001140560">
    <property type="component" value="Unassembled WGS sequence"/>
</dbReference>
<reference evidence="1" key="1">
    <citation type="submission" date="2022-10" db="EMBL/GenBank/DDBJ databases">
        <title>Tapping the CABI collections for fungal endophytes: first genome assemblies for Collariella, Neodidymelliopsis, Ascochyta clinopodiicola, Didymella pomorum, Didymosphaeria variabile, Neocosmospora piperis and Neocucurbitaria cava.</title>
        <authorList>
            <person name="Hill R."/>
        </authorList>
    </citation>
    <scope>NUCLEOTIDE SEQUENCE</scope>
    <source>
        <strain evidence="1">IMI 356814</strain>
    </source>
</reference>
<protein>
    <submittedName>
        <fullName evidence="1">Uncharacterized protein</fullName>
    </submittedName>
</protein>
<accession>A0A9W9CSI0</accession>
<dbReference type="OrthoDB" id="6357136at2759"/>
<dbReference type="Pfam" id="PF16062">
    <property type="entry name" value="MavL-like"/>
    <property type="match status" value="2"/>
</dbReference>
<feature type="non-terminal residue" evidence="1">
    <location>
        <position position="1"/>
    </location>
</feature>
<evidence type="ECO:0000313" key="1">
    <source>
        <dbReference type="EMBL" id="KAJ4378127.1"/>
    </source>
</evidence>
<name>A0A9W9CSI0_9PLEO</name>
<organism evidence="1 2">
    <name type="scientific">Neocucurbitaria cava</name>
    <dbReference type="NCBI Taxonomy" id="798079"/>
    <lineage>
        <taxon>Eukaryota</taxon>
        <taxon>Fungi</taxon>
        <taxon>Dikarya</taxon>
        <taxon>Ascomycota</taxon>
        <taxon>Pezizomycotina</taxon>
        <taxon>Dothideomycetes</taxon>
        <taxon>Pleosporomycetidae</taxon>
        <taxon>Pleosporales</taxon>
        <taxon>Pleosporineae</taxon>
        <taxon>Cucurbitariaceae</taxon>
        <taxon>Neocucurbitaria</taxon>
    </lineage>
</organism>
<gene>
    <name evidence="1" type="ORF">N0V83_000960</name>
</gene>